<sequence length="64" mass="6931">MAMMIVADVCTACGDCEPDCPTSAIFPRKGVYAIDAEKCTECEGEHDNPRCLELCMEDDCIVPA</sequence>
<dbReference type="EMBL" id="NPEV01000041">
    <property type="protein sequence ID" value="RAI25772.1"/>
    <property type="molecule type" value="Genomic_DNA"/>
</dbReference>
<gene>
    <name evidence="5" type="ORF">CH339_16830</name>
</gene>
<dbReference type="SUPFAM" id="SSF54862">
    <property type="entry name" value="4Fe-4S ferredoxins"/>
    <property type="match status" value="1"/>
</dbReference>
<feature type="domain" description="4Fe-4S ferredoxin-type" evidence="4">
    <location>
        <begin position="1"/>
        <end position="30"/>
    </location>
</feature>
<dbReference type="GO" id="GO:0046872">
    <property type="term" value="F:metal ion binding"/>
    <property type="evidence" value="ECO:0007669"/>
    <property type="project" value="UniProtKB-KW"/>
</dbReference>
<keyword evidence="2" id="KW-0408">Iron</keyword>
<evidence type="ECO:0000313" key="6">
    <source>
        <dbReference type="Proteomes" id="UP000249299"/>
    </source>
</evidence>
<evidence type="ECO:0000313" key="5">
    <source>
        <dbReference type="EMBL" id="RAI25772.1"/>
    </source>
</evidence>
<name>A0A327JLR7_9HYPH</name>
<dbReference type="GO" id="GO:0051536">
    <property type="term" value="F:iron-sulfur cluster binding"/>
    <property type="evidence" value="ECO:0007669"/>
    <property type="project" value="UniProtKB-KW"/>
</dbReference>
<evidence type="ECO:0000256" key="3">
    <source>
        <dbReference type="ARBA" id="ARBA00023014"/>
    </source>
</evidence>
<dbReference type="AlphaFoldDB" id="A0A327JLR7"/>
<evidence type="ECO:0000256" key="2">
    <source>
        <dbReference type="ARBA" id="ARBA00023004"/>
    </source>
</evidence>
<dbReference type="Pfam" id="PF00037">
    <property type="entry name" value="Fer4"/>
    <property type="match status" value="1"/>
</dbReference>
<proteinExistence type="predicted"/>
<dbReference type="InterPro" id="IPR017896">
    <property type="entry name" value="4Fe4S_Fe-S-bd"/>
</dbReference>
<dbReference type="Proteomes" id="UP000249299">
    <property type="component" value="Unassembled WGS sequence"/>
</dbReference>
<keyword evidence="6" id="KW-1185">Reference proteome</keyword>
<comment type="caution">
    <text evidence="5">The sequence shown here is derived from an EMBL/GenBank/DDBJ whole genome shotgun (WGS) entry which is preliminary data.</text>
</comment>
<organism evidence="5 6">
    <name type="scientific">Rhodobium orientis</name>
    <dbReference type="NCBI Taxonomy" id="34017"/>
    <lineage>
        <taxon>Bacteria</taxon>
        <taxon>Pseudomonadati</taxon>
        <taxon>Pseudomonadota</taxon>
        <taxon>Alphaproteobacteria</taxon>
        <taxon>Hyphomicrobiales</taxon>
        <taxon>Rhodobiaceae</taxon>
        <taxon>Rhodobium</taxon>
    </lineage>
</organism>
<dbReference type="Gene3D" id="3.30.70.20">
    <property type="match status" value="1"/>
</dbReference>
<evidence type="ECO:0000259" key="4">
    <source>
        <dbReference type="PROSITE" id="PS51379"/>
    </source>
</evidence>
<dbReference type="RefSeq" id="WP_111435552.1">
    <property type="nucleotide sequence ID" value="NZ_JACIGG010000015.1"/>
</dbReference>
<evidence type="ECO:0000256" key="1">
    <source>
        <dbReference type="ARBA" id="ARBA00022723"/>
    </source>
</evidence>
<keyword evidence="3" id="KW-0411">Iron-sulfur</keyword>
<dbReference type="PROSITE" id="PS00198">
    <property type="entry name" value="4FE4S_FER_1"/>
    <property type="match status" value="1"/>
</dbReference>
<dbReference type="PROSITE" id="PS51379">
    <property type="entry name" value="4FE4S_FER_2"/>
    <property type="match status" value="1"/>
</dbReference>
<accession>A0A327JLR7</accession>
<keyword evidence="1" id="KW-0479">Metal-binding</keyword>
<reference evidence="5 6" key="1">
    <citation type="submission" date="2017-07" db="EMBL/GenBank/DDBJ databases">
        <title>Draft Genome Sequences of Select Purple Nonsulfur Bacteria.</title>
        <authorList>
            <person name="Lasarre B."/>
            <person name="Mckinlay J.B."/>
        </authorList>
    </citation>
    <scope>NUCLEOTIDE SEQUENCE [LARGE SCALE GENOMIC DNA]</scope>
    <source>
        <strain evidence="5 6">DSM 11290</strain>
    </source>
</reference>
<dbReference type="OrthoDB" id="9800445at2"/>
<protein>
    <submittedName>
        <fullName evidence="5">Ferredoxin</fullName>
    </submittedName>
</protein>
<dbReference type="InterPro" id="IPR017900">
    <property type="entry name" value="4Fe4S_Fe_S_CS"/>
</dbReference>